<keyword evidence="6" id="KW-0449">Lipoprotein</keyword>
<evidence type="ECO:0008006" key="9">
    <source>
        <dbReference type="Google" id="ProtNLM"/>
    </source>
</evidence>
<keyword evidence="5" id="KW-0998">Cell outer membrane</keyword>
<evidence type="ECO:0000256" key="6">
    <source>
        <dbReference type="ARBA" id="ARBA00023288"/>
    </source>
</evidence>
<dbReference type="Proteomes" id="UP000002770">
    <property type="component" value="Unassembled WGS sequence"/>
</dbReference>
<dbReference type="InterPro" id="IPR032831">
    <property type="entry name" value="LptM_cons"/>
</dbReference>
<keyword evidence="4" id="KW-0564">Palmitate</keyword>
<dbReference type="InParanoid" id="G9ESW8"/>
<keyword evidence="3" id="KW-0472">Membrane</keyword>
<organism evidence="7 8">
    <name type="scientific">Legionella drancourtii LLAP12</name>
    <dbReference type="NCBI Taxonomy" id="658187"/>
    <lineage>
        <taxon>Bacteria</taxon>
        <taxon>Pseudomonadati</taxon>
        <taxon>Pseudomonadota</taxon>
        <taxon>Gammaproteobacteria</taxon>
        <taxon>Legionellales</taxon>
        <taxon>Legionellaceae</taxon>
        <taxon>Legionella</taxon>
    </lineage>
</organism>
<dbReference type="Pfam" id="PF13627">
    <property type="entry name" value="LptM_cons"/>
    <property type="match status" value="1"/>
</dbReference>
<sequence length="38" mass="4222">MNYFRHTVITLVALLILSGCGQKGPLYLPQAEQTTSEK</sequence>
<dbReference type="OrthoDB" id="8550022at2"/>
<accession>G9ESW8</accession>
<dbReference type="GO" id="GO:0009279">
    <property type="term" value="C:cell outer membrane"/>
    <property type="evidence" value="ECO:0007669"/>
    <property type="project" value="UniProtKB-SubCell"/>
</dbReference>
<dbReference type="AlphaFoldDB" id="G9ESW8"/>
<dbReference type="NCBIfam" id="NF047847">
    <property type="entry name" value="SS_mature_LptM"/>
    <property type="match status" value="1"/>
</dbReference>
<reference evidence="7 8" key="1">
    <citation type="journal article" date="2011" name="BMC Genomics">
        <title>Insight into cross-talk between intra-amoebal pathogens.</title>
        <authorList>
            <person name="Gimenez G."/>
            <person name="Bertelli C."/>
            <person name="Moliner C."/>
            <person name="Robert C."/>
            <person name="Raoult D."/>
            <person name="Fournier P.E."/>
            <person name="Greub G."/>
        </authorList>
    </citation>
    <scope>NUCLEOTIDE SEQUENCE [LARGE SCALE GENOMIC DNA]</scope>
    <source>
        <strain evidence="7 8">LLAP12</strain>
    </source>
</reference>
<evidence type="ECO:0000256" key="1">
    <source>
        <dbReference type="ARBA" id="ARBA00004459"/>
    </source>
</evidence>
<dbReference type="STRING" id="658187.LDG_8395"/>
<dbReference type="PROSITE" id="PS51257">
    <property type="entry name" value="PROKAR_LIPOPROTEIN"/>
    <property type="match status" value="1"/>
</dbReference>
<proteinExistence type="predicted"/>
<evidence type="ECO:0000256" key="2">
    <source>
        <dbReference type="ARBA" id="ARBA00022729"/>
    </source>
</evidence>
<evidence type="ECO:0000256" key="4">
    <source>
        <dbReference type="ARBA" id="ARBA00023139"/>
    </source>
</evidence>
<dbReference type="RefSeq" id="WP_006872272.1">
    <property type="nucleotide sequence ID" value="NZ_JH413847.1"/>
</dbReference>
<dbReference type="EMBL" id="JH413847">
    <property type="protein sequence ID" value="EHL29435.1"/>
    <property type="molecule type" value="Genomic_DNA"/>
</dbReference>
<evidence type="ECO:0000256" key="5">
    <source>
        <dbReference type="ARBA" id="ARBA00023237"/>
    </source>
</evidence>
<keyword evidence="2" id="KW-0732">Signal</keyword>
<keyword evidence="8" id="KW-1185">Reference proteome</keyword>
<name>G9ESW8_9GAMM</name>
<protein>
    <recommendedName>
        <fullName evidence="9">Lipoprotein</fullName>
    </recommendedName>
</protein>
<evidence type="ECO:0000256" key="3">
    <source>
        <dbReference type="ARBA" id="ARBA00023136"/>
    </source>
</evidence>
<gene>
    <name evidence="7" type="ORF">LDG_8395</name>
</gene>
<dbReference type="HOGENOM" id="CLU_200497_3_0_6"/>
<evidence type="ECO:0000313" key="7">
    <source>
        <dbReference type="EMBL" id="EHL29435.1"/>
    </source>
</evidence>
<comment type="subcellular location">
    <subcellularLocation>
        <location evidence="1">Cell outer membrane</location>
        <topology evidence="1">Lipid-anchor</topology>
    </subcellularLocation>
</comment>
<evidence type="ECO:0000313" key="8">
    <source>
        <dbReference type="Proteomes" id="UP000002770"/>
    </source>
</evidence>